<dbReference type="Pfam" id="PF03861">
    <property type="entry name" value="ANTAR"/>
    <property type="match status" value="1"/>
</dbReference>
<accession>A0ABV9RQJ4</accession>
<dbReference type="InterPro" id="IPR005561">
    <property type="entry name" value="ANTAR"/>
</dbReference>
<sequence>MFVAHASLALAGTDRVENLEKALVRRDVIGQAKGILMNRYDVDADEAFARLRRASQHTNTKLHDVAAWLVACRNP</sequence>
<keyword evidence="3" id="KW-1185">Reference proteome</keyword>
<dbReference type="PROSITE" id="PS50921">
    <property type="entry name" value="ANTAR"/>
    <property type="match status" value="1"/>
</dbReference>
<name>A0ABV9RQJ4_9PSEU</name>
<dbReference type="Proteomes" id="UP001595909">
    <property type="component" value="Unassembled WGS sequence"/>
</dbReference>
<evidence type="ECO:0000313" key="3">
    <source>
        <dbReference type="Proteomes" id="UP001595909"/>
    </source>
</evidence>
<dbReference type="InterPro" id="IPR036388">
    <property type="entry name" value="WH-like_DNA-bd_sf"/>
</dbReference>
<dbReference type="Gene3D" id="1.10.10.10">
    <property type="entry name" value="Winged helix-like DNA-binding domain superfamily/Winged helix DNA-binding domain"/>
    <property type="match status" value="1"/>
</dbReference>
<reference evidence="3" key="1">
    <citation type="journal article" date="2019" name="Int. J. Syst. Evol. Microbiol.">
        <title>The Global Catalogue of Microorganisms (GCM) 10K type strain sequencing project: providing services to taxonomists for standard genome sequencing and annotation.</title>
        <authorList>
            <consortium name="The Broad Institute Genomics Platform"/>
            <consortium name="The Broad Institute Genome Sequencing Center for Infectious Disease"/>
            <person name="Wu L."/>
            <person name="Ma J."/>
        </authorList>
    </citation>
    <scope>NUCLEOTIDE SEQUENCE [LARGE SCALE GENOMIC DNA]</scope>
    <source>
        <strain evidence="3">CCUG 50347</strain>
    </source>
</reference>
<dbReference type="EMBL" id="JBHSIM010000064">
    <property type="protein sequence ID" value="MFC4836493.1"/>
    <property type="molecule type" value="Genomic_DNA"/>
</dbReference>
<evidence type="ECO:0000313" key="2">
    <source>
        <dbReference type="EMBL" id="MFC4836493.1"/>
    </source>
</evidence>
<evidence type="ECO:0000259" key="1">
    <source>
        <dbReference type="PROSITE" id="PS50921"/>
    </source>
</evidence>
<dbReference type="SMART" id="SM01012">
    <property type="entry name" value="ANTAR"/>
    <property type="match status" value="1"/>
</dbReference>
<dbReference type="SUPFAM" id="SSF52172">
    <property type="entry name" value="CheY-like"/>
    <property type="match status" value="1"/>
</dbReference>
<organism evidence="2 3">
    <name type="scientific">Actinomycetospora chibensis</name>
    <dbReference type="NCBI Taxonomy" id="663606"/>
    <lineage>
        <taxon>Bacteria</taxon>
        <taxon>Bacillati</taxon>
        <taxon>Actinomycetota</taxon>
        <taxon>Actinomycetes</taxon>
        <taxon>Pseudonocardiales</taxon>
        <taxon>Pseudonocardiaceae</taxon>
        <taxon>Actinomycetospora</taxon>
    </lineage>
</organism>
<comment type="caution">
    <text evidence="2">The sequence shown here is derived from an EMBL/GenBank/DDBJ whole genome shotgun (WGS) entry which is preliminary data.</text>
</comment>
<protein>
    <submittedName>
        <fullName evidence="2">ANTAR domain-containing protein</fullName>
    </submittedName>
</protein>
<feature type="domain" description="ANTAR" evidence="1">
    <location>
        <begin position="9"/>
        <end position="70"/>
    </location>
</feature>
<gene>
    <name evidence="2" type="ORF">ACFPEL_29090</name>
</gene>
<proteinExistence type="predicted"/>
<dbReference type="InterPro" id="IPR011006">
    <property type="entry name" value="CheY-like_superfamily"/>
</dbReference>
<dbReference type="RefSeq" id="WP_274191990.1">
    <property type="nucleotide sequence ID" value="NZ_BAABHN010000064.1"/>
</dbReference>